<evidence type="ECO:0000313" key="2">
    <source>
        <dbReference type="EMBL" id="TQJ03930.1"/>
    </source>
</evidence>
<keyword evidence="3" id="KW-1185">Reference proteome</keyword>
<sequence>MERRIATFVPRDAPPAWDRVAEGVRALVRRAGPDLPYGAAELMSVVAKLGMFCDGHGITDPRAWLDPATIDWFLDLGCVHVSSHTRSTYRARLRRLADAVHGVDGAKPIPLSASDAARPYTPSEQASVWSWARSQPTDGLRAACTLLLALGLGCGLPTDEIIALRTGCVRVAGNGAVVVEITGRRTRLVVCQQRWEQVLAEQLPDTGNGFLFRPSAVRAKNLVSNLLARAHGSPTTPPVKVARLRDTWLAEHLAAGTPLPVLVAAAGLDGLSSLDRLLPHLPTVAPTRAERHLRELA</sequence>
<keyword evidence="1" id="KW-0233">DNA recombination</keyword>
<accession>A0A542DLG1</accession>
<dbReference type="Gene3D" id="1.10.443.10">
    <property type="entry name" value="Intergrase catalytic core"/>
    <property type="match status" value="1"/>
</dbReference>
<proteinExistence type="predicted"/>
<evidence type="ECO:0000256" key="1">
    <source>
        <dbReference type="ARBA" id="ARBA00023172"/>
    </source>
</evidence>
<dbReference type="OrthoDB" id="5189518at2"/>
<dbReference type="GO" id="GO:0006310">
    <property type="term" value="P:DNA recombination"/>
    <property type="evidence" value="ECO:0007669"/>
    <property type="project" value="UniProtKB-KW"/>
</dbReference>
<protein>
    <recommendedName>
        <fullName evidence="4">Phage integrase family protein</fullName>
    </recommendedName>
</protein>
<dbReference type="SUPFAM" id="SSF56349">
    <property type="entry name" value="DNA breaking-rejoining enzymes"/>
    <property type="match status" value="1"/>
</dbReference>
<dbReference type="Proteomes" id="UP000320876">
    <property type="component" value="Unassembled WGS sequence"/>
</dbReference>
<name>A0A542DLG1_AMYCI</name>
<dbReference type="GO" id="GO:0003677">
    <property type="term" value="F:DNA binding"/>
    <property type="evidence" value="ECO:0007669"/>
    <property type="project" value="InterPro"/>
</dbReference>
<dbReference type="EMBL" id="VFML01000001">
    <property type="protein sequence ID" value="TQJ03930.1"/>
    <property type="molecule type" value="Genomic_DNA"/>
</dbReference>
<dbReference type="RefSeq" id="WP_141999687.1">
    <property type="nucleotide sequence ID" value="NZ_VFML01000001.1"/>
</dbReference>
<evidence type="ECO:0000313" key="3">
    <source>
        <dbReference type="Proteomes" id="UP000320876"/>
    </source>
</evidence>
<organism evidence="2 3">
    <name type="scientific">Amycolatopsis cihanbeyliensis</name>
    <dbReference type="NCBI Taxonomy" id="1128664"/>
    <lineage>
        <taxon>Bacteria</taxon>
        <taxon>Bacillati</taxon>
        <taxon>Actinomycetota</taxon>
        <taxon>Actinomycetes</taxon>
        <taxon>Pseudonocardiales</taxon>
        <taxon>Pseudonocardiaceae</taxon>
        <taxon>Amycolatopsis</taxon>
    </lineage>
</organism>
<comment type="caution">
    <text evidence="2">The sequence shown here is derived from an EMBL/GenBank/DDBJ whole genome shotgun (WGS) entry which is preliminary data.</text>
</comment>
<evidence type="ECO:0008006" key="4">
    <source>
        <dbReference type="Google" id="ProtNLM"/>
    </source>
</evidence>
<dbReference type="InterPro" id="IPR013762">
    <property type="entry name" value="Integrase-like_cat_sf"/>
</dbReference>
<gene>
    <name evidence="2" type="ORF">FB471_3705</name>
</gene>
<dbReference type="InterPro" id="IPR011010">
    <property type="entry name" value="DNA_brk_join_enz"/>
</dbReference>
<reference evidence="2 3" key="1">
    <citation type="submission" date="2019-06" db="EMBL/GenBank/DDBJ databases">
        <title>Sequencing the genomes of 1000 actinobacteria strains.</title>
        <authorList>
            <person name="Klenk H.-P."/>
        </authorList>
    </citation>
    <scope>NUCLEOTIDE SEQUENCE [LARGE SCALE GENOMIC DNA]</scope>
    <source>
        <strain evidence="2 3">DSM 45679</strain>
    </source>
</reference>
<dbReference type="AlphaFoldDB" id="A0A542DLG1"/>
<dbReference type="GO" id="GO:0015074">
    <property type="term" value="P:DNA integration"/>
    <property type="evidence" value="ECO:0007669"/>
    <property type="project" value="InterPro"/>
</dbReference>